<comment type="caution">
    <text evidence="2">The sequence shown here is derived from an EMBL/GenBank/DDBJ whole genome shotgun (WGS) entry which is preliminary data.</text>
</comment>
<dbReference type="AlphaFoldDB" id="A0A399SD39"/>
<dbReference type="SUPFAM" id="SSF54975">
    <property type="entry name" value="Acylphosphatase/BLUF domain-like"/>
    <property type="match status" value="1"/>
</dbReference>
<dbReference type="OrthoDB" id="1122028at2"/>
<organism evidence="2 3">
    <name type="scientific">Pontibacter oryzae</name>
    <dbReference type="NCBI Taxonomy" id="2304593"/>
    <lineage>
        <taxon>Bacteria</taxon>
        <taxon>Pseudomonadati</taxon>
        <taxon>Bacteroidota</taxon>
        <taxon>Cytophagia</taxon>
        <taxon>Cytophagales</taxon>
        <taxon>Hymenobacteraceae</taxon>
        <taxon>Pontibacter</taxon>
    </lineage>
</organism>
<dbReference type="RefSeq" id="WP_119431378.1">
    <property type="nucleotide sequence ID" value="NZ_QWGE01000002.1"/>
</dbReference>
<evidence type="ECO:0000313" key="2">
    <source>
        <dbReference type="EMBL" id="RIJ41630.1"/>
    </source>
</evidence>
<protein>
    <submittedName>
        <fullName evidence="2">BLUF domain-containing protein</fullName>
    </submittedName>
</protein>
<keyword evidence="3" id="KW-1185">Reference proteome</keyword>
<dbReference type="SMART" id="SM01034">
    <property type="entry name" value="BLUF"/>
    <property type="match status" value="1"/>
</dbReference>
<dbReference type="Proteomes" id="UP000266005">
    <property type="component" value="Unassembled WGS sequence"/>
</dbReference>
<name>A0A399SD39_9BACT</name>
<dbReference type="GO" id="GO:0009882">
    <property type="term" value="F:blue light photoreceptor activity"/>
    <property type="evidence" value="ECO:0007669"/>
    <property type="project" value="InterPro"/>
</dbReference>
<accession>A0A399SD39</accession>
<dbReference type="GO" id="GO:0071949">
    <property type="term" value="F:FAD binding"/>
    <property type="evidence" value="ECO:0007669"/>
    <property type="project" value="InterPro"/>
</dbReference>
<evidence type="ECO:0000313" key="3">
    <source>
        <dbReference type="Proteomes" id="UP000266005"/>
    </source>
</evidence>
<dbReference type="InterPro" id="IPR036046">
    <property type="entry name" value="Acylphosphatase-like_dom_sf"/>
</dbReference>
<dbReference type="InterPro" id="IPR007024">
    <property type="entry name" value="BLUF_domain"/>
</dbReference>
<proteinExistence type="predicted"/>
<gene>
    <name evidence="2" type="ORF">D1627_06260</name>
</gene>
<dbReference type="EMBL" id="QWGE01000002">
    <property type="protein sequence ID" value="RIJ41630.1"/>
    <property type="molecule type" value="Genomic_DNA"/>
</dbReference>
<sequence>MFQLVYLSTAVNLFEEEELNEILQISRTNNSSRDITGLLLYHEGNIIQVLEGEKQQVMNVYYKIERDPRHKGIIKMISGDVSQRFFTGWSMGFKSLSAMEYKDALGYLEPESEDVLMSPETDEDPQAVTLLKTFASATISRRRQS</sequence>
<dbReference type="Gene3D" id="3.30.70.100">
    <property type="match status" value="1"/>
</dbReference>
<dbReference type="PROSITE" id="PS50925">
    <property type="entry name" value="BLUF"/>
    <property type="match status" value="1"/>
</dbReference>
<evidence type="ECO:0000259" key="1">
    <source>
        <dbReference type="PROSITE" id="PS50925"/>
    </source>
</evidence>
<reference evidence="3" key="1">
    <citation type="submission" date="2018-08" db="EMBL/GenBank/DDBJ databases">
        <title>Mucilaginibacter sp. MYSH2.</title>
        <authorList>
            <person name="Seo T."/>
        </authorList>
    </citation>
    <scope>NUCLEOTIDE SEQUENCE [LARGE SCALE GENOMIC DNA]</scope>
    <source>
        <strain evidence="3">KIRAN</strain>
    </source>
</reference>
<feature type="domain" description="BLUF" evidence="1">
    <location>
        <begin position="1"/>
        <end position="92"/>
    </location>
</feature>
<dbReference type="Pfam" id="PF04940">
    <property type="entry name" value="BLUF"/>
    <property type="match status" value="1"/>
</dbReference>